<feature type="signal peptide" evidence="1">
    <location>
        <begin position="1"/>
        <end position="34"/>
    </location>
</feature>
<proteinExistence type="predicted"/>
<evidence type="ECO:0000259" key="2">
    <source>
        <dbReference type="Pfam" id="PF07833"/>
    </source>
</evidence>
<dbReference type="InterPro" id="IPR002816">
    <property type="entry name" value="TraB/PrgY/GumN_fam"/>
</dbReference>
<dbReference type="AlphaFoldDB" id="A0A167DS04"/>
<keyword evidence="4" id="KW-1185">Reference proteome</keyword>
<evidence type="ECO:0000256" key="1">
    <source>
        <dbReference type="SAM" id="SignalP"/>
    </source>
</evidence>
<dbReference type="SUPFAM" id="SSF55383">
    <property type="entry name" value="Copper amine oxidase, domain N"/>
    <property type="match status" value="1"/>
</dbReference>
<dbReference type="PANTHER" id="PTHR40590:SF1">
    <property type="entry name" value="CYTOPLASMIC PROTEIN"/>
    <property type="match status" value="1"/>
</dbReference>
<sequence length="426" mass="47070">MLNKEKVELNIKKITASLLSLLLVFSLLSSTTFAAKEEVSLQVNGELIEFNSHEPIIDSGLTLVPLEPLFQALDITLEQNATEQQVTGTKEGLVLQLQNGVKSAIVNGESVELISEPKIINEVTYISARFIAEASGYEVRWDATTRTVFLETKGVTAGGRGFLWEVEKGGNKVYLLGSMHIADNSFYPLHSSMEDAFDEADYLGVEVDVSKSADPQIQELVLSLGTYQDGTTLKDHISEATYATIGGILEEFEAPKNSLDQFKPWVVESTLTSLQAAKSGYEGQIGIDLYFITQAMENKTPIIELESFESQLSMFNNFSTELQEKTLKDTLDNFHTISDSVDKMADMWKDGNDAALLELTKEMAVNEEYNKAMLIDRNIAMANKIEGYLNGSNQEVYLIVVGAAHMLDDTGIVSLLQNKGFVVTRK</sequence>
<dbReference type="Proteomes" id="UP000077134">
    <property type="component" value="Unassembled WGS sequence"/>
</dbReference>
<dbReference type="InterPro" id="IPR036582">
    <property type="entry name" value="Mao_N_sf"/>
</dbReference>
<accession>A0A167DS04</accession>
<name>A0A167DS04_9BACL</name>
<keyword evidence="1" id="KW-0732">Signal</keyword>
<dbReference type="Gene3D" id="3.30.457.10">
    <property type="entry name" value="Copper amine oxidase-like, N-terminal domain"/>
    <property type="match status" value="1"/>
</dbReference>
<feature type="chain" id="PRO_5007885411" evidence="1">
    <location>
        <begin position="35"/>
        <end position="426"/>
    </location>
</feature>
<gene>
    <name evidence="3" type="ORF">PNBC_11795</name>
</gene>
<evidence type="ECO:0000313" key="3">
    <source>
        <dbReference type="EMBL" id="OAB74714.1"/>
    </source>
</evidence>
<dbReference type="CDD" id="cd14789">
    <property type="entry name" value="Tiki"/>
    <property type="match status" value="1"/>
</dbReference>
<dbReference type="KEGG" id="pcx:LPB68_02165"/>
<organism evidence="3 4">
    <name type="scientific">Paenibacillus crassostreae</name>
    <dbReference type="NCBI Taxonomy" id="1763538"/>
    <lineage>
        <taxon>Bacteria</taxon>
        <taxon>Bacillati</taxon>
        <taxon>Bacillota</taxon>
        <taxon>Bacilli</taxon>
        <taxon>Bacillales</taxon>
        <taxon>Paenibacillaceae</taxon>
        <taxon>Paenibacillus</taxon>
    </lineage>
</organism>
<dbReference type="Pfam" id="PF01963">
    <property type="entry name" value="TraB_PrgY_gumN"/>
    <property type="match status" value="1"/>
</dbReference>
<dbReference type="InterPro" id="IPR012854">
    <property type="entry name" value="Cu_amine_oxidase-like_N"/>
</dbReference>
<dbReference type="InterPro" id="IPR047111">
    <property type="entry name" value="YbaP-like"/>
</dbReference>
<dbReference type="Pfam" id="PF07833">
    <property type="entry name" value="Cu_amine_oxidN1"/>
    <property type="match status" value="1"/>
</dbReference>
<evidence type="ECO:0000313" key="4">
    <source>
        <dbReference type="Proteomes" id="UP000077134"/>
    </source>
</evidence>
<reference evidence="3 4" key="1">
    <citation type="submission" date="2016-02" db="EMBL/GenBank/DDBJ databases">
        <title>Paenibacillus sp. LPB0068, isolated from Crassostrea gigas.</title>
        <authorList>
            <person name="Shin S.-K."/>
            <person name="Yi H."/>
        </authorList>
    </citation>
    <scope>NUCLEOTIDE SEQUENCE [LARGE SCALE GENOMIC DNA]</scope>
    <source>
        <strain evidence="3 4">LPB0068</strain>
    </source>
</reference>
<dbReference type="STRING" id="1763538.LPB68_02165"/>
<dbReference type="EMBL" id="LSFN01000014">
    <property type="protein sequence ID" value="OAB74714.1"/>
    <property type="molecule type" value="Genomic_DNA"/>
</dbReference>
<comment type="caution">
    <text evidence="3">The sequence shown here is derived from an EMBL/GenBank/DDBJ whole genome shotgun (WGS) entry which is preliminary data.</text>
</comment>
<dbReference type="OrthoDB" id="357294at2"/>
<dbReference type="PANTHER" id="PTHR40590">
    <property type="entry name" value="CYTOPLASMIC PROTEIN-RELATED"/>
    <property type="match status" value="1"/>
</dbReference>
<dbReference type="RefSeq" id="WP_068658291.1">
    <property type="nucleotide sequence ID" value="NZ_LSFN01000014.1"/>
</dbReference>
<protein>
    <submittedName>
        <fullName evidence="3">Polysaccharide biosynthesis protein GumN</fullName>
    </submittedName>
</protein>
<feature type="domain" description="Copper amine oxidase-like N-terminal" evidence="2">
    <location>
        <begin position="42"/>
        <end position="149"/>
    </location>
</feature>